<dbReference type="EMBL" id="BMAW01110465">
    <property type="protein sequence ID" value="GFT43214.1"/>
    <property type="molecule type" value="Genomic_DNA"/>
</dbReference>
<reference evidence="1" key="1">
    <citation type="submission" date="2020-08" db="EMBL/GenBank/DDBJ databases">
        <title>Multicomponent nature underlies the extraordinary mechanical properties of spider dragline silk.</title>
        <authorList>
            <person name="Kono N."/>
            <person name="Nakamura H."/>
            <person name="Mori M."/>
            <person name="Yoshida Y."/>
            <person name="Ohtoshi R."/>
            <person name="Malay A.D."/>
            <person name="Moran D.A.P."/>
            <person name="Tomita M."/>
            <person name="Numata K."/>
            <person name="Arakawa K."/>
        </authorList>
    </citation>
    <scope>NUCLEOTIDE SEQUENCE</scope>
</reference>
<proteinExistence type="predicted"/>
<comment type="caution">
    <text evidence="1">The sequence shown here is derived from an EMBL/GenBank/DDBJ whole genome shotgun (WGS) entry which is preliminary data.</text>
</comment>
<dbReference type="AlphaFoldDB" id="A0A8X6P274"/>
<accession>A0A8X6P274</accession>
<gene>
    <name evidence="1" type="ORF">NPIL_311481</name>
</gene>
<organism evidence="1 2">
    <name type="scientific">Nephila pilipes</name>
    <name type="common">Giant wood spider</name>
    <name type="synonym">Nephila maculata</name>
    <dbReference type="NCBI Taxonomy" id="299642"/>
    <lineage>
        <taxon>Eukaryota</taxon>
        <taxon>Metazoa</taxon>
        <taxon>Ecdysozoa</taxon>
        <taxon>Arthropoda</taxon>
        <taxon>Chelicerata</taxon>
        <taxon>Arachnida</taxon>
        <taxon>Araneae</taxon>
        <taxon>Araneomorphae</taxon>
        <taxon>Entelegynae</taxon>
        <taxon>Araneoidea</taxon>
        <taxon>Nephilidae</taxon>
        <taxon>Nephila</taxon>
    </lineage>
</organism>
<protein>
    <submittedName>
        <fullName evidence="1">Uncharacterized protein</fullName>
    </submittedName>
</protein>
<dbReference type="Proteomes" id="UP000887013">
    <property type="component" value="Unassembled WGS sequence"/>
</dbReference>
<evidence type="ECO:0000313" key="2">
    <source>
        <dbReference type="Proteomes" id="UP000887013"/>
    </source>
</evidence>
<evidence type="ECO:0000313" key="1">
    <source>
        <dbReference type="EMBL" id="GFT43214.1"/>
    </source>
</evidence>
<name>A0A8X6P274_NEPPI</name>
<sequence>MALFITSQIKTSVPGILFWPSSLHTVLVEVNWEKSHKKINYCQHRTTVTQHLLLLRSLSVLSGQFYCVWGTDPTLSKKRYIPGIIRVNFHQARARNSPNHFSLSLDGELVHRRPCLPPDY</sequence>
<keyword evidence="2" id="KW-1185">Reference proteome</keyword>